<keyword evidence="3" id="KW-1185">Reference proteome</keyword>
<evidence type="ECO:0000313" key="3">
    <source>
        <dbReference type="Proteomes" id="UP000003755"/>
    </source>
</evidence>
<dbReference type="AlphaFoldDB" id="C9L7W8"/>
<dbReference type="Proteomes" id="UP000003755">
    <property type="component" value="Unassembled WGS sequence"/>
</dbReference>
<gene>
    <name evidence="2" type="ORF">BLAHAN_05491</name>
</gene>
<reference evidence="2" key="1">
    <citation type="submission" date="2009-09" db="EMBL/GenBank/DDBJ databases">
        <authorList>
            <person name="Weinstock G."/>
            <person name="Sodergren E."/>
            <person name="Clifton S."/>
            <person name="Fulton L."/>
            <person name="Fulton B."/>
            <person name="Courtney L."/>
            <person name="Fronick C."/>
            <person name="Harrison M."/>
            <person name="Strong C."/>
            <person name="Farmer C."/>
            <person name="Delahaunty K."/>
            <person name="Markovic C."/>
            <person name="Hall O."/>
            <person name="Minx P."/>
            <person name="Tomlinson C."/>
            <person name="Mitreva M."/>
            <person name="Nelson J."/>
            <person name="Hou S."/>
            <person name="Wollam A."/>
            <person name="Pepin K.H."/>
            <person name="Johnson M."/>
            <person name="Bhonagiri V."/>
            <person name="Nash W.E."/>
            <person name="Warren W."/>
            <person name="Chinwalla A."/>
            <person name="Mardis E.R."/>
            <person name="Wilson R.K."/>
        </authorList>
    </citation>
    <scope>NUCLEOTIDE SEQUENCE [LARGE SCALE GENOMIC DNA]</scope>
    <source>
        <strain evidence="2">DSM 20583</strain>
    </source>
</reference>
<accession>C9L7W8</accession>
<organism evidence="2 3">
    <name type="scientific">Blautia hansenii DSM 20583</name>
    <dbReference type="NCBI Taxonomy" id="537007"/>
    <lineage>
        <taxon>Bacteria</taxon>
        <taxon>Bacillati</taxon>
        <taxon>Bacillota</taxon>
        <taxon>Clostridia</taxon>
        <taxon>Lachnospirales</taxon>
        <taxon>Lachnospiraceae</taxon>
        <taxon>Blautia</taxon>
    </lineage>
</organism>
<feature type="region of interest" description="Disordered" evidence="1">
    <location>
        <begin position="274"/>
        <end position="307"/>
    </location>
</feature>
<name>C9L7W8_BLAHA</name>
<feature type="compositionally biased region" description="Basic and acidic residues" evidence="1">
    <location>
        <begin position="274"/>
        <end position="283"/>
    </location>
</feature>
<sequence>MEENTLKQADARFEVIGIISEMNLKVDTDTEGKEYIGGTIKIKTDETNTVVTDVRVNKVTKDGKENKTYDGWLTRMAEYESIADEGVDGATIVHIKKGQLRPSKYINKETGREVQGVRYSANFMNKVDRTYTENGELDVPFKAEFHVTGYIQSIIDEFDKEEETGRLILNLQVPTFNSIEPLKLIVPENLADTVKDIWEMGATVDVDGKIVNRAIVTEKVIKRAIGDDVHETSTEYVNELLMTGGSAPYEEEFAYKEEAIRKAMADKQIALDEAKAKVEEDRKKGKNNGAVPKNTTATSRKLPTAGF</sequence>
<dbReference type="STRING" id="537007.BLAHAN_05491"/>
<proteinExistence type="predicted"/>
<dbReference type="KEGG" id="bhan:CGC63_09290"/>
<protein>
    <submittedName>
        <fullName evidence="2">Uncharacterized protein</fullName>
    </submittedName>
</protein>
<dbReference type="HOGENOM" id="CLU_905079_0_0_9"/>
<dbReference type="RefSeq" id="WP_003020710.1">
    <property type="nucleotide sequence ID" value="NZ_CP022413.2"/>
</dbReference>
<dbReference type="eggNOG" id="ENOG5033277">
    <property type="taxonomic scope" value="Bacteria"/>
</dbReference>
<dbReference type="EMBL" id="ABYU02000016">
    <property type="protein sequence ID" value="EEX21863.1"/>
    <property type="molecule type" value="Genomic_DNA"/>
</dbReference>
<evidence type="ECO:0000313" key="2">
    <source>
        <dbReference type="EMBL" id="EEX21863.1"/>
    </source>
</evidence>
<comment type="caution">
    <text evidence="2">The sequence shown here is derived from an EMBL/GenBank/DDBJ whole genome shotgun (WGS) entry which is preliminary data.</text>
</comment>
<evidence type="ECO:0000256" key="1">
    <source>
        <dbReference type="SAM" id="MobiDB-lite"/>
    </source>
</evidence>